<protein>
    <submittedName>
        <fullName evidence="1">Uncharacterized protein</fullName>
    </submittedName>
</protein>
<proteinExistence type="predicted"/>
<dbReference type="Proteomes" id="UP000670092">
    <property type="component" value="Unassembled WGS sequence"/>
</dbReference>
<dbReference type="AlphaFoldDB" id="A0A8H8CZY0"/>
<dbReference type="VEuPathDB" id="FungiDB:I7I52_06407"/>
<organism evidence="1 2">
    <name type="scientific">Ajellomyces capsulatus</name>
    <name type="common">Darling's disease fungus</name>
    <name type="synonym">Histoplasma capsulatum</name>
    <dbReference type="NCBI Taxonomy" id="5037"/>
    <lineage>
        <taxon>Eukaryota</taxon>
        <taxon>Fungi</taxon>
        <taxon>Dikarya</taxon>
        <taxon>Ascomycota</taxon>
        <taxon>Pezizomycotina</taxon>
        <taxon>Eurotiomycetes</taxon>
        <taxon>Eurotiomycetidae</taxon>
        <taxon>Onygenales</taxon>
        <taxon>Ajellomycetaceae</taxon>
        <taxon>Histoplasma</taxon>
    </lineage>
</organism>
<evidence type="ECO:0000313" key="1">
    <source>
        <dbReference type="EMBL" id="KAG5295954.1"/>
    </source>
</evidence>
<sequence length="96" mass="10894">MLTPLDTIANLLNNGQVKQASKLQRRTLFQGLVGRIYYEPPPLLSDTVTELILERDIVAIATRQNGNFRLDGASCFVFGGLAMNSQYRMWESRPEY</sequence>
<dbReference type="EMBL" id="JAEVHI010000003">
    <property type="protein sequence ID" value="KAG5295954.1"/>
    <property type="molecule type" value="Genomic_DNA"/>
</dbReference>
<dbReference type="OrthoDB" id="4204376at2759"/>
<comment type="caution">
    <text evidence="1">The sequence shown here is derived from an EMBL/GenBank/DDBJ whole genome shotgun (WGS) entry which is preliminary data.</text>
</comment>
<evidence type="ECO:0000313" key="2">
    <source>
        <dbReference type="Proteomes" id="UP000670092"/>
    </source>
</evidence>
<name>A0A8H8CZY0_AJECA</name>
<gene>
    <name evidence="1" type="ORF">I7I52_06407</name>
</gene>
<reference evidence="1 2" key="1">
    <citation type="submission" date="2021-01" db="EMBL/GenBank/DDBJ databases">
        <title>Chromosome-level genome assembly of a human fungal pathogen reveals clustering of transcriptionally co-regulated genes.</title>
        <authorList>
            <person name="Voorhies M."/>
            <person name="Cohen S."/>
            <person name="Shea T.P."/>
            <person name="Petrus S."/>
            <person name="Munoz J.F."/>
            <person name="Poplawski S."/>
            <person name="Goldman W.E."/>
            <person name="Michael T."/>
            <person name="Cuomo C.A."/>
            <person name="Sil A."/>
            <person name="Beyhan S."/>
        </authorList>
    </citation>
    <scope>NUCLEOTIDE SEQUENCE [LARGE SCALE GENOMIC DNA]</scope>
    <source>
        <strain evidence="1 2">G184AR</strain>
    </source>
</reference>
<accession>A0A8H8CZY0</accession>